<comment type="caution">
    <text evidence="1">The sequence shown here is derived from an EMBL/GenBank/DDBJ whole genome shotgun (WGS) entry which is preliminary data.</text>
</comment>
<gene>
    <name evidence="1" type="ORF">M0H32_12125</name>
</gene>
<dbReference type="EMBL" id="JALNMJ010000007">
    <property type="protein sequence ID" value="MCK7612913.1"/>
    <property type="molecule type" value="Genomic_DNA"/>
</dbReference>
<sequence>MATFSAQNSDLIGKSQAEVFAKLGVPERQSRWFNRAREAQDPDTSDTDPGDIWVYRNGLVTFSLSGKVLELEDDASDYFSEETLQA</sequence>
<dbReference type="SUPFAM" id="SSF55961">
    <property type="entry name" value="Bet v1-like"/>
    <property type="match status" value="1"/>
</dbReference>
<evidence type="ECO:0000313" key="2">
    <source>
        <dbReference type="Proteomes" id="UP001431221"/>
    </source>
</evidence>
<dbReference type="RefSeq" id="WP_248154261.1">
    <property type="nucleotide sequence ID" value="NZ_JALNMJ010000007.1"/>
</dbReference>
<reference evidence="1" key="1">
    <citation type="submission" date="2022-04" db="EMBL/GenBank/DDBJ databases">
        <title>Roseibium sp. CAU 1639 isolated from mud.</title>
        <authorList>
            <person name="Kim W."/>
        </authorList>
    </citation>
    <scope>NUCLEOTIDE SEQUENCE</scope>
    <source>
        <strain evidence="1">CAU 1639</strain>
    </source>
</reference>
<evidence type="ECO:0000313" key="1">
    <source>
        <dbReference type="EMBL" id="MCK7612913.1"/>
    </source>
</evidence>
<accession>A0ABT0GVS2</accession>
<proteinExistence type="predicted"/>
<name>A0ABT0GVS2_9HYPH</name>
<organism evidence="1 2">
    <name type="scientific">Roseibium sediminicola</name>
    <dbReference type="NCBI Taxonomy" id="2933272"/>
    <lineage>
        <taxon>Bacteria</taxon>
        <taxon>Pseudomonadati</taxon>
        <taxon>Pseudomonadota</taxon>
        <taxon>Alphaproteobacteria</taxon>
        <taxon>Hyphomicrobiales</taxon>
        <taxon>Stappiaceae</taxon>
        <taxon>Roseibium</taxon>
    </lineage>
</organism>
<protein>
    <submittedName>
        <fullName evidence="1">Uncharacterized protein</fullName>
    </submittedName>
</protein>
<dbReference type="Proteomes" id="UP001431221">
    <property type="component" value="Unassembled WGS sequence"/>
</dbReference>
<keyword evidence="2" id="KW-1185">Reference proteome</keyword>